<dbReference type="EMBL" id="HACA01001785">
    <property type="protein sequence ID" value="CDW19146.1"/>
    <property type="molecule type" value="Transcribed_RNA"/>
</dbReference>
<sequence length="53" mass="6273">MKKKTNYSYQITKRGKKFAFIYLHINLKALLMSQLVFCQSIFIQSNFVLGRVL</sequence>
<reference evidence="2" key="1">
    <citation type="submission" date="2014-05" db="EMBL/GenBank/DDBJ databases">
        <authorList>
            <person name="Chronopoulou M."/>
        </authorList>
    </citation>
    <scope>NUCLEOTIDE SEQUENCE</scope>
    <source>
        <tissue evidence="2">Whole organism</tissue>
    </source>
</reference>
<keyword evidence="1" id="KW-0472">Membrane</keyword>
<evidence type="ECO:0000313" key="2">
    <source>
        <dbReference type="EMBL" id="CDW19146.1"/>
    </source>
</evidence>
<accession>A0A0K2T0X9</accession>
<keyword evidence="1" id="KW-0812">Transmembrane</keyword>
<organism evidence="2">
    <name type="scientific">Lepeophtheirus salmonis</name>
    <name type="common">Salmon louse</name>
    <name type="synonym">Caligus salmonis</name>
    <dbReference type="NCBI Taxonomy" id="72036"/>
    <lineage>
        <taxon>Eukaryota</taxon>
        <taxon>Metazoa</taxon>
        <taxon>Ecdysozoa</taxon>
        <taxon>Arthropoda</taxon>
        <taxon>Crustacea</taxon>
        <taxon>Multicrustacea</taxon>
        <taxon>Hexanauplia</taxon>
        <taxon>Copepoda</taxon>
        <taxon>Siphonostomatoida</taxon>
        <taxon>Caligidae</taxon>
        <taxon>Lepeophtheirus</taxon>
    </lineage>
</organism>
<protein>
    <submittedName>
        <fullName evidence="2">Uncharacterized protein</fullName>
    </submittedName>
</protein>
<evidence type="ECO:0000256" key="1">
    <source>
        <dbReference type="SAM" id="Phobius"/>
    </source>
</evidence>
<keyword evidence="1" id="KW-1133">Transmembrane helix</keyword>
<name>A0A0K2T0X9_LEPSM</name>
<dbReference type="AlphaFoldDB" id="A0A0K2T0X9"/>
<feature type="transmembrane region" description="Helical" evidence="1">
    <location>
        <begin position="21"/>
        <end position="43"/>
    </location>
</feature>
<proteinExistence type="predicted"/>